<protein>
    <recommendedName>
        <fullName evidence="4">C-methyltransferase domain-containing protein</fullName>
    </recommendedName>
</protein>
<organism evidence="3">
    <name type="scientific">viral metagenome</name>
    <dbReference type="NCBI Taxonomy" id="1070528"/>
    <lineage>
        <taxon>unclassified sequences</taxon>
        <taxon>metagenomes</taxon>
        <taxon>organismal metagenomes</taxon>
    </lineage>
</organism>
<dbReference type="InterPro" id="IPR038576">
    <property type="entry name" value="Methyltransf_Zn-bd_dom_put_sf"/>
</dbReference>
<dbReference type="PANTHER" id="PTHR43861">
    <property type="entry name" value="TRANS-ACONITATE 2-METHYLTRANSFERASE-RELATED"/>
    <property type="match status" value="1"/>
</dbReference>
<dbReference type="InterPro" id="IPR013691">
    <property type="entry name" value="MeTrfase_14"/>
</dbReference>
<evidence type="ECO:0000313" key="3">
    <source>
        <dbReference type="EMBL" id="QHU28707.1"/>
    </source>
</evidence>
<dbReference type="Pfam" id="PF08484">
    <property type="entry name" value="Methyltransf_14"/>
    <property type="match status" value="1"/>
</dbReference>
<dbReference type="InterPro" id="IPR013630">
    <property type="entry name" value="Methyltransf_Zn-bd_dom_put"/>
</dbReference>
<dbReference type="Gene3D" id="3.40.50.150">
    <property type="entry name" value="Vaccinia Virus protein VP39"/>
    <property type="match status" value="1"/>
</dbReference>
<dbReference type="AlphaFoldDB" id="A0A6C0LE14"/>
<dbReference type="SUPFAM" id="SSF51735">
    <property type="entry name" value="NAD(P)-binding Rossmann-fold domains"/>
    <property type="match status" value="1"/>
</dbReference>
<dbReference type="EMBL" id="MN740474">
    <property type="protein sequence ID" value="QHU28707.1"/>
    <property type="molecule type" value="Genomic_DNA"/>
</dbReference>
<dbReference type="Pfam" id="PF08421">
    <property type="entry name" value="Methyltransf_13"/>
    <property type="match status" value="1"/>
</dbReference>
<feature type="domain" description="Methyltransferase putative zinc binding" evidence="1">
    <location>
        <begin position="315"/>
        <end position="374"/>
    </location>
</feature>
<accession>A0A6C0LE14</accession>
<proteinExistence type="predicted"/>
<dbReference type="Gene3D" id="3.40.50.720">
    <property type="entry name" value="NAD(P)-binding Rossmann-like Domain"/>
    <property type="match status" value="2"/>
</dbReference>
<reference evidence="3" key="1">
    <citation type="journal article" date="2020" name="Nature">
        <title>Giant virus diversity and host interactions through global metagenomics.</title>
        <authorList>
            <person name="Schulz F."/>
            <person name="Roux S."/>
            <person name="Paez-Espino D."/>
            <person name="Jungbluth S."/>
            <person name="Walsh D.A."/>
            <person name="Denef V.J."/>
            <person name="McMahon K.D."/>
            <person name="Konstantinidis K.T."/>
            <person name="Eloe-Fadrosh E.A."/>
            <person name="Kyrpides N.C."/>
            <person name="Woyke T."/>
        </authorList>
    </citation>
    <scope>NUCLEOTIDE SEQUENCE</scope>
    <source>
        <strain evidence="3">GVMAG-M-3300027791-30</strain>
    </source>
</reference>
<dbReference type="InterPro" id="IPR036291">
    <property type="entry name" value="NAD(P)-bd_dom_sf"/>
</dbReference>
<dbReference type="PANTHER" id="PTHR43861:SF5">
    <property type="entry name" value="BLL5978 PROTEIN"/>
    <property type="match status" value="1"/>
</dbReference>
<evidence type="ECO:0000259" key="1">
    <source>
        <dbReference type="Pfam" id="PF08421"/>
    </source>
</evidence>
<dbReference type="InterPro" id="IPR029063">
    <property type="entry name" value="SAM-dependent_MTases_sf"/>
</dbReference>
<dbReference type="SUPFAM" id="SSF53335">
    <property type="entry name" value="S-adenosyl-L-methionine-dependent methyltransferases"/>
    <property type="match status" value="1"/>
</dbReference>
<name>A0A6C0LE14_9ZZZZ</name>
<dbReference type="Pfam" id="PF13489">
    <property type="entry name" value="Methyltransf_23"/>
    <property type="match status" value="1"/>
</dbReference>
<sequence length="725" mass="83871">MLVIGTDNWIGKYIYDYLNKNSSFHNTEIKIDNIIKNKKPYNDFNSIKQNLKSLIIEYKNNNQNHHNVICCIYKSFGKNIYSVNEIESNLFENILFNLELPLLVAQLCKELNIHCTMISNGCLYQSNNQNDKLINEESIPDLTVSNHSIVSITKENIIDLVNNNCLNLRLRYPISCDFNPECYLSKLITFSGVLNCNNSVSILEDIIPIAIELIKNNDIGIYNLCNNGHINSVDTLLKYKYTIDENIKMNEISNDKHNDTVGKRSNLIVSTQKLNNKISEINNKNNTNLSLPDATISINEKINNMKYKCKELKSCLCCSLNNTLNTVLNLGYQPLANDFHEDDYFCNYYPLHLKYCKNCYHCQLSHAVNPDILFKNYKYVSGTSKTGLDFFNENATMINNLFIDNNKKDKLKILDIASNDGSQLNYFKHFNWDTYGIDPATNLCPVAEKKGHNIVCDYFNEDTAKKYYKNNNIIFDVITAQNVFAHTEFIDSFLQGCKLIMAENSSLFIQTSQRDMILNGEFDTTYHEHISFYSTKSMRTLVEKNGLFLYKVYEHSIHGRSYIFEIKLSNINESALLSDEIEEEKKGIYNPIMYEKFNLNAKRSVENLNVTIKQYLDLDYKIIGFGAAAKGQTLLCYSNIDLEYIIDENPLKINNLSPKLNIPIKSLEYFKNEYFKSNNTKYLILILAWNFAKEIKEKIKKIIGEKNKNVLFIEKYFPELILSNS</sequence>
<dbReference type="Gene3D" id="6.20.50.110">
    <property type="entry name" value="Methyltransferase, zinc-binding domain"/>
    <property type="match status" value="1"/>
</dbReference>
<feature type="domain" description="C-methyltransferase" evidence="2">
    <location>
        <begin position="582"/>
        <end position="710"/>
    </location>
</feature>
<evidence type="ECO:0000259" key="2">
    <source>
        <dbReference type="Pfam" id="PF08484"/>
    </source>
</evidence>
<evidence type="ECO:0008006" key="4">
    <source>
        <dbReference type="Google" id="ProtNLM"/>
    </source>
</evidence>